<sequence>MTRLICGKCWEMLRQRLNHQSTFLWLKICKKQKEIVENVAGIHVQRIFLTPAQIALCQTRGQILGVEFYFHFCML</sequence>
<reference evidence="1 2" key="1">
    <citation type="submission" date="2015-04" db="EMBL/GenBank/DDBJ databases">
        <authorList>
            <person name="Syromyatnikov M.Y."/>
            <person name="Popov V.N."/>
        </authorList>
    </citation>
    <scope>NUCLEOTIDE SEQUENCE [LARGE SCALE GENOMIC DNA]</scope>
</reference>
<dbReference type="AlphaFoldDB" id="A0A1J1J0Y8"/>
<gene>
    <name evidence="1" type="ORF">CLUMA_CG019310</name>
</gene>
<organism evidence="1 2">
    <name type="scientific">Clunio marinus</name>
    <dbReference type="NCBI Taxonomy" id="568069"/>
    <lineage>
        <taxon>Eukaryota</taxon>
        <taxon>Metazoa</taxon>
        <taxon>Ecdysozoa</taxon>
        <taxon>Arthropoda</taxon>
        <taxon>Hexapoda</taxon>
        <taxon>Insecta</taxon>
        <taxon>Pterygota</taxon>
        <taxon>Neoptera</taxon>
        <taxon>Endopterygota</taxon>
        <taxon>Diptera</taxon>
        <taxon>Nematocera</taxon>
        <taxon>Chironomoidea</taxon>
        <taxon>Chironomidae</taxon>
        <taxon>Clunio</taxon>
    </lineage>
</organism>
<dbReference type="EMBL" id="CVRI01000066">
    <property type="protein sequence ID" value="CRL06117.1"/>
    <property type="molecule type" value="Genomic_DNA"/>
</dbReference>
<accession>A0A1J1J0Y8</accession>
<protein>
    <submittedName>
        <fullName evidence="1">CLUMA_CG019310, isoform A</fullName>
    </submittedName>
</protein>
<keyword evidence="2" id="KW-1185">Reference proteome</keyword>
<evidence type="ECO:0000313" key="2">
    <source>
        <dbReference type="Proteomes" id="UP000183832"/>
    </source>
</evidence>
<proteinExistence type="predicted"/>
<dbReference type="Proteomes" id="UP000183832">
    <property type="component" value="Unassembled WGS sequence"/>
</dbReference>
<name>A0A1J1J0Y8_9DIPT</name>
<evidence type="ECO:0000313" key="1">
    <source>
        <dbReference type="EMBL" id="CRL06117.1"/>
    </source>
</evidence>